<evidence type="ECO:0000313" key="16">
    <source>
        <dbReference type="Proteomes" id="UP000295252"/>
    </source>
</evidence>
<evidence type="ECO:0000256" key="8">
    <source>
        <dbReference type="ARBA" id="ARBA00023136"/>
    </source>
</evidence>
<dbReference type="GO" id="GO:0005886">
    <property type="term" value="C:plasma membrane"/>
    <property type="evidence" value="ECO:0007669"/>
    <property type="project" value="UniProtKB-SubCell"/>
</dbReference>
<evidence type="ECO:0000256" key="11">
    <source>
        <dbReference type="ARBA" id="ARBA00024686"/>
    </source>
</evidence>
<evidence type="ECO:0000256" key="4">
    <source>
        <dbReference type="ARBA" id="ARBA00022622"/>
    </source>
</evidence>
<dbReference type="GO" id="GO:0098552">
    <property type="term" value="C:side of membrane"/>
    <property type="evidence" value="ECO:0007669"/>
    <property type="project" value="UniProtKB-KW"/>
</dbReference>
<dbReference type="FunCoup" id="A0A068VDI8">
    <property type="interactions" value="16"/>
</dbReference>
<feature type="signal peptide" evidence="13">
    <location>
        <begin position="1"/>
        <end position="25"/>
    </location>
</feature>
<keyword evidence="6" id="KW-0677">Repeat</keyword>
<dbReference type="Pfam" id="PF02469">
    <property type="entry name" value="Fasciclin"/>
    <property type="match status" value="2"/>
</dbReference>
<dbReference type="PhylomeDB" id="A0A068VDI8"/>
<keyword evidence="9" id="KW-0325">Glycoprotein</keyword>
<evidence type="ECO:0000256" key="10">
    <source>
        <dbReference type="ARBA" id="ARBA00023288"/>
    </source>
</evidence>
<evidence type="ECO:0000256" key="1">
    <source>
        <dbReference type="ARBA" id="ARBA00004609"/>
    </source>
</evidence>
<keyword evidence="16" id="KW-1185">Reference proteome</keyword>
<keyword evidence="3" id="KW-1003">Cell membrane</keyword>
<keyword evidence="7" id="KW-0654">Proteoglycan</keyword>
<dbReference type="InterPro" id="IPR036378">
    <property type="entry name" value="FAS1_dom_sf"/>
</dbReference>
<dbReference type="InterPro" id="IPR033254">
    <property type="entry name" value="Plant_FLA"/>
</dbReference>
<dbReference type="PROSITE" id="PS50213">
    <property type="entry name" value="FAS1"/>
    <property type="match status" value="2"/>
</dbReference>
<evidence type="ECO:0000256" key="13">
    <source>
        <dbReference type="SAM" id="SignalP"/>
    </source>
</evidence>
<evidence type="ECO:0000256" key="5">
    <source>
        <dbReference type="ARBA" id="ARBA00022729"/>
    </source>
</evidence>
<feature type="chain" id="PRO_5001658824" evidence="13">
    <location>
        <begin position="26"/>
        <end position="412"/>
    </location>
</feature>
<dbReference type="PANTHER" id="PTHR32382">
    <property type="entry name" value="FASCICLIN-LIKE ARABINOGALACTAN PROTEIN"/>
    <property type="match status" value="1"/>
</dbReference>
<dbReference type="AlphaFoldDB" id="A0A068VDI8"/>
<dbReference type="SMART" id="SM00554">
    <property type="entry name" value="FAS1"/>
    <property type="match status" value="2"/>
</dbReference>
<feature type="domain" description="FAS1" evidence="14">
    <location>
        <begin position="27"/>
        <end position="178"/>
    </location>
</feature>
<keyword evidence="8" id="KW-0472">Membrane</keyword>
<dbReference type="PANTHER" id="PTHR32382:SF82">
    <property type="entry name" value="FASCICLIN-LIKE ARABINOGALACTAN PROTEIN 2"/>
    <property type="match status" value="1"/>
</dbReference>
<evidence type="ECO:0000256" key="3">
    <source>
        <dbReference type="ARBA" id="ARBA00022475"/>
    </source>
</evidence>
<sequence length="412" mass="43783">MRPLFRLPLFSLPLLLLLLLSSTDAQSHNITRILAKHPEFSTFNHYLTTTHLADEINRRRTITVCVVDNAGMSDLLAKHLSLPSLKNVLSLHVFADYFGARKLHQISKGSTTTSTLFQATGEAAGTAGYVNITDMKGGKVGFATGNNEGEYGDLTSTFVKSVDEIPYVVAVIQISHVLLSPDAEAPVSGPGALNVTTLMEKQGCKAFADLLKSSGAEETFVQNVEAGLTVFCPSDGVLSSFMPSYKNLTSEGKVSLLLYHGTPTYKSLGMLRSKNGKMNTLATEGANKYDVTVQNDGEDVKLDTNVVTATITGTVIDEDPVAVFKIDKVLLPRELFKEAPPAPAPAPAPAPKGSKGAKEKDTAADAPAPAADEDSVPADQTASANGAIRIVNFRGGWMSVALSLILGCLVFI</sequence>
<dbReference type="Gramene" id="CDP18905">
    <property type="protein sequence ID" value="CDP18905"/>
    <property type="gene ID" value="GSCOC_T00007409001"/>
</dbReference>
<dbReference type="InParanoid" id="A0A068VDI8"/>
<dbReference type="EMBL" id="HG739388">
    <property type="protein sequence ID" value="CDP18905.1"/>
    <property type="molecule type" value="Genomic_DNA"/>
</dbReference>
<keyword evidence="5 13" id="KW-0732">Signal</keyword>
<name>A0A068VDI8_COFCA</name>
<dbReference type="STRING" id="49390.A0A068VDI8"/>
<dbReference type="OMA" id="GHFAATF"/>
<evidence type="ECO:0000259" key="14">
    <source>
        <dbReference type="PROSITE" id="PS50213"/>
    </source>
</evidence>
<keyword evidence="4" id="KW-0336">GPI-anchor</keyword>
<evidence type="ECO:0000256" key="2">
    <source>
        <dbReference type="ARBA" id="ARBA00007843"/>
    </source>
</evidence>
<dbReference type="Gene3D" id="2.30.180.10">
    <property type="entry name" value="FAS1 domain"/>
    <property type="match status" value="2"/>
</dbReference>
<dbReference type="Proteomes" id="UP000295252">
    <property type="component" value="Unassembled WGS sequence"/>
</dbReference>
<proteinExistence type="inferred from homology"/>
<evidence type="ECO:0000313" key="15">
    <source>
        <dbReference type="EMBL" id="CDP18905.1"/>
    </source>
</evidence>
<evidence type="ECO:0000256" key="6">
    <source>
        <dbReference type="ARBA" id="ARBA00022737"/>
    </source>
</evidence>
<comment type="function">
    <text evidence="11">May be a cell surface adhesion protein.</text>
</comment>
<dbReference type="OrthoDB" id="682048at2759"/>
<accession>A0A068VDI8</accession>
<comment type="similarity">
    <text evidence="2">Belongs to the fasciclin-like AGP family.</text>
</comment>
<evidence type="ECO:0000256" key="9">
    <source>
        <dbReference type="ARBA" id="ARBA00023180"/>
    </source>
</evidence>
<comment type="subcellular location">
    <subcellularLocation>
        <location evidence="1">Cell membrane</location>
        <topology evidence="1">Lipid-anchor</topology>
        <topology evidence="1">GPI-anchor</topology>
    </subcellularLocation>
</comment>
<reference evidence="16" key="1">
    <citation type="journal article" date="2014" name="Science">
        <title>The coffee genome provides insight into the convergent evolution of caffeine biosynthesis.</title>
        <authorList>
            <person name="Denoeud F."/>
            <person name="Carretero-Paulet L."/>
            <person name="Dereeper A."/>
            <person name="Droc G."/>
            <person name="Guyot R."/>
            <person name="Pietrella M."/>
            <person name="Zheng C."/>
            <person name="Alberti A."/>
            <person name="Anthony F."/>
            <person name="Aprea G."/>
            <person name="Aury J.M."/>
            <person name="Bento P."/>
            <person name="Bernard M."/>
            <person name="Bocs S."/>
            <person name="Campa C."/>
            <person name="Cenci A."/>
            <person name="Combes M.C."/>
            <person name="Crouzillat D."/>
            <person name="Da Silva C."/>
            <person name="Daddiego L."/>
            <person name="De Bellis F."/>
            <person name="Dussert S."/>
            <person name="Garsmeur O."/>
            <person name="Gayraud T."/>
            <person name="Guignon V."/>
            <person name="Jahn K."/>
            <person name="Jamilloux V."/>
            <person name="Joet T."/>
            <person name="Labadie K."/>
            <person name="Lan T."/>
            <person name="Leclercq J."/>
            <person name="Lepelley M."/>
            <person name="Leroy T."/>
            <person name="Li L.T."/>
            <person name="Librado P."/>
            <person name="Lopez L."/>
            <person name="Munoz A."/>
            <person name="Noel B."/>
            <person name="Pallavicini A."/>
            <person name="Perrotta G."/>
            <person name="Poncet V."/>
            <person name="Pot D."/>
            <person name="Priyono X."/>
            <person name="Rigoreau M."/>
            <person name="Rouard M."/>
            <person name="Rozas J."/>
            <person name="Tranchant-Dubreuil C."/>
            <person name="VanBuren R."/>
            <person name="Zhang Q."/>
            <person name="Andrade A.C."/>
            <person name="Argout X."/>
            <person name="Bertrand B."/>
            <person name="de Kochko A."/>
            <person name="Graziosi G."/>
            <person name="Henry R.J."/>
            <person name="Jayarama X."/>
            <person name="Ming R."/>
            <person name="Nagai C."/>
            <person name="Rounsley S."/>
            <person name="Sankoff D."/>
            <person name="Giuliano G."/>
            <person name="Albert V.A."/>
            <person name="Wincker P."/>
            <person name="Lashermes P."/>
        </authorList>
    </citation>
    <scope>NUCLEOTIDE SEQUENCE [LARGE SCALE GENOMIC DNA]</scope>
    <source>
        <strain evidence="16">cv. DH200-94</strain>
    </source>
</reference>
<evidence type="ECO:0000256" key="12">
    <source>
        <dbReference type="SAM" id="MobiDB-lite"/>
    </source>
</evidence>
<keyword evidence="10" id="KW-0449">Lipoprotein</keyword>
<feature type="region of interest" description="Disordered" evidence="12">
    <location>
        <begin position="338"/>
        <end position="381"/>
    </location>
</feature>
<feature type="domain" description="FAS1" evidence="14">
    <location>
        <begin position="191"/>
        <end position="330"/>
    </location>
</feature>
<gene>
    <name evidence="15" type="ORF">GSCOC_T00007409001</name>
</gene>
<protein>
    <submittedName>
        <fullName evidence="15">DH200=94 genomic scaffold, scaffold_304</fullName>
    </submittedName>
</protein>
<evidence type="ECO:0000256" key="7">
    <source>
        <dbReference type="ARBA" id="ARBA00022974"/>
    </source>
</evidence>
<dbReference type="InterPro" id="IPR000782">
    <property type="entry name" value="FAS1_domain"/>
</dbReference>
<feature type="compositionally biased region" description="Pro residues" evidence="12">
    <location>
        <begin position="340"/>
        <end position="350"/>
    </location>
</feature>
<dbReference type="FunFam" id="2.30.180.10:FF:000008">
    <property type="entry name" value="Fasciclin-like arabinogalactan protein 10"/>
    <property type="match status" value="1"/>
</dbReference>
<organism evidence="15 16">
    <name type="scientific">Coffea canephora</name>
    <name type="common">Robusta coffee</name>
    <dbReference type="NCBI Taxonomy" id="49390"/>
    <lineage>
        <taxon>Eukaryota</taxon>
        <taxon>Viridiplantae</taxon>
        <taxon>Streptophyta</taxon>
        <taxon>Embryophyta</taxon>
        <taxon>Tracheophyta</taxon>
        <taxon>Spermatophyta</taxon>
        <taxon>Magnoliopsida</taxon>
        <taxon>eudicotyledons</taxon>
        <taxon>Gunneridae</taxon>
        <taxon>Pentapetalae</taxon>
        <taxon>asterids</taxon>
        <taxon>lamiids</taxon>
        <taxon>Gentianales</taxon>
        <taxon>Rubiaceae</taxon>
        <taxon>Ixoroideae</taxon>
        <taxon>Gardenieae complex</taxon>
        <taxon>Bertiereae - Coffeeae clade</taxon>
        <taxon>Coffeeae</taxon>
        <taxon>Coffea</taxon>
    </lineage>
</organism>
<dbReference type="FunFam" id="2.30.180.10:FF:000010">
    <property type="entry name" value="Fasciclin-like arabinogalactan protein 2"/>
    <property type="match status" value="1"/>
</dbReference>
<dbReference type="SUPFAM" id="SSF82153">
    <property type="entry name" value="FAS1 domain"/>
    <property type="match status" value="2"/>
</dbReference>